<evidence type="ECO:0000313" key="1">
    <source>
        <dbReference type="EMBL" id="KAJ1734475.1"/>
    </source>
</evidence>
<gene>
    <name evidence="1" type="ORF">LPJ61_001044</name>
</gene>
<proteinExistence type="predicted"/>
<dbReference type="PANTHER" id="PTHR38926:SF5">
    <property type="entry name" value="F-BOX AND LEUCINE-RICH REPEAT PROTEIN 6"/>
    <property type="match status" value="1"/>
</dbReference>
<evidence type="ECO:0000313" key="2">
    <source>
        <dbReference type="Proteomes" id="UP001143981"/>
    </source>
</evidence>
<comment type="caution">
    <text evidence="1">The sequence shown here is derived from an EMBL/GenBank/DDBJ whole genome shotgun (WGS) entry which is preliminary data.</text>
</comment>
<reference evidence="1" key="1">
    <citation type="submission" date="2022-07" db="EMBL/GenBank/DDBJ databases">
        <title>Phylogenomic reconstructions and comparative analyses of Kickxellomycotina fungi.</title>
        <authorList>
            <person name="Reynolds N.K."/>
            <person name="Stajich J.E."/>
            <person name="Barry K."/>
            <person name="Grigoriev I.V."/>
            <person name="Crous P."/>
            <person name="Smith M.E."/>
        </authorList>
    </citation>
    <scope>NUCLEOTIDE SEQUENCE</scope>
    <source>
        <strain evidence="1">BCRC 34381</strain>
    </source>
</reference>
<accession>A0A9W7YHI2</accession>
<dbReference type="InterPro" id="IPR032675">
    <property type="entry name" value="LRR_dom_sf"/>
</dbReference>
<protein>
    <recommendedName>
        <fullName evidence="3">F-box domain-containing protein</fullName>
    </recommendedName>
</protein>
<dbReference type="SUPFAM" id="SSF52047">
    <property type="entry name" value="RNI-like"/>
    <property type="match status" value="1"/>
</dbReference>
<name>A0A9W7YHI2_9FUNG</name>
<evidence type="ECO:0008006" key="3">
    <source>
        <dbReference type="Google" id="ProtNLM"/>
    </source>
</evidence>
<organism evidence="1 2">
    <name type="scientific">Coemansia biformis</name>
    <dbReference type="NCBI Taxonomy" id="1286918"/>
    <lineage>
        <taxon>Eukaryota</taxon>
        <taxon>Fungi</taxon>
        <taxon>Fungi incertae sedis</taxon>
        <taxon>Zoopagomycota</taxon>
        <taxon>Kickxellomycotina</taxon>
        <taxon>Kickxellomycetes</taxon>
        <taxon>Kickxellales</taxon>
        <taxon>Kickxellaceae</taxon>
        <taxon>Coemansia</taxon>
    </lineage>
</organism>
<keyword evidence="2" id="KW-1185">Reference proteome</keyword>
<dbReference type="Gene3D" id="3.80.10.10">
    <property type="entry name" value="Ribonuclease Inhibitor"/>
    <property type="match status" value="2"/>
</dbReference>
<dbReference type="PANTHER" id="PTHR38926">
    <property type="entry name" value="F-BOX DOMAIN CONTAINING PROTEIN, EXPRESSED"/>
    <property type="match status" value="1"/>
</dbReference>
<dbReference type="AlphaFoldDB" id="A0A9W7YHI2"/>
<dbReference type="EMBL" id="JANBOI010000072">
    <property type="protein sequence ID" value="KAJ1734475.1"/>
    <property type="molecule type" value="Genomic_DNA"/>
</dbReference>
<dbReference type="Proteomes" id="UP001143981">
    <property type="component" value="Unassembled WGS sequence"/>
</dbReference>
<sequence>MAASSHWALPLDIIECICQVADHRALGALQHVDAQWRHFSLPLLWRTIEISEWECKSSASEVHAAYGRYAQSLEYRQSYRRRGHSHGAATLRASQPTPDGRTKTDVLCGWLSMRWGSVRQVAVGAWPPYNVHRVQLALASACPRLRVLVLEGAAAAWLVAMQQAVAAHPHLQELHISEDTRALLPPAADRPYQNLHTRLQVLTDSGCSSLTRLTAPCLADTVIPLLARLPCLLPALRSLDLRQVDAGVASRLRIAVPPLLEDLRTSGQHPLSARMFCSPHAGLADQQGASHAALSAVAPGLRSLMVTGPRSEEAARGEYEQFWSPAFKHRWPLLVRLVVPVICTDLGLLVRTMCPALRRLSIMHAGSSIDPQQNTQWAFHLTQLASLSYLDIASSNNEYEGCRLTPQLVAGTTWRTAQLHTLYLSRLALTADRLLILLRMLPRLRALWFTFDAGGRRTEATTSHGGDAAGRHWHLRYLIIHSICTTDIDSASEAAPAEAANCEGGEHGCGESGSIAALADCLRMFPSLNQCRLPMFTFPDTQRRRLQLWFPHIDFKRYSPPH</sequence>
<dbReference type="OrthoDB" id="5557687at2759"/>